<protein>
    <submittedName>
        <fullName evidence="4">Trigger factor</fullName>
    </submittedName>
</protein>
<gene>
    <name evidence="4" type="primary">LOC101861844</name>
</gene>
<reference evidence="4" key="1">
    <citation type="submission" date="2025-08" db="UniProtKB">
        <authorList>
            <consortium name="RefSeq"/>
        </authorList>
    </citation>
    <scope>IDENTIFICATION</scope>
</reference>
<dbReference type="Proteomes" id="UP000694888">
    <property type="component" value="Unplaced"/>
</dbReference>
<keyword evidence="2" id="KW-0732">Signal</keyword>
<evidence type="ECO:0000256" key="1">
    <source>
        <dbReference type="SAM" id="MobiDB-lite"/>
    </source>
</evidence>
<sequence>MIWPLVLFLLTLGTGAERHSGSGHAQWSSDNEAPSAPLILTLRRSSREHEEHPSRAHEALEAPTVWKTHTRLSDDTSLLKIAGVDDRWSRLLDLGQPSLGADDDGNDRDDGDDDGYYVDDDDIVDSVRSIDDDDDDDDDGGDDRDDGDAEESEAAEPLSG</sequence>
<feature type="chain" id="PRO_5045546674" evidence="2">
    <location>
        <begin position="17"/>
        <end position="160"/>
    </location>
</feature>
<dbReference type="RefSeq" id="XP_012943533.1">
    <property type="nucleotide sequence ID" value="XM_013088079.1"/>
</dbReference>
<accession>A0ABM1A9R0</accession>
<evidence type="ECO:0000313" key="4">
    <source>
        <dbReference type="RefSeq" id="XP_012943533.1"/>
    </source>
</evidence>
<name>A0ABM1A9R0_APLCA</name>
<evidence type="ECO:0000256" key="2">
    <source>
        <dbReference type="SAM" id="SignalP"/>
    </source>
</evidence>
<keyword evidence="3" id="KW-1185">Reference proteome</keyword>
<feature type="region of interest" description="Disordered" evidence="1">
    <location>
        <begin position="94"/>
        <end position="160"/>
    </location>
</feature>
<proteinExistence type="predicted"/>
<feature type="compositionally biased region" description="Acidic residues" evidence="1">
    <location>
        <begin position="101"/>
        <end position="124"/>
    </location>
</feature>
<feature type="signal peptide" evidence="2">
    <location>
        <begin position="1"/>
        <end position="16"/>
    </location>
</feature>
<evidence type="ECO:0000313" key="3">
    <source>
        <dbReference type="Proteomes" id="UP000694888"/>
    </source>
</evidence>
<feature type="compositionally biased region" description="Acidic residues" evidence="1">
    <location>
        <begin position="131"/>
        <end position="154"/>
    </location>
</feature>
<organism evidence="3 4">
    <name type="scientific">Aplysia californica</name>
    <name type="common">California sea hare</name>
    <dbReference type="NCBI Taxonomy" id="6500"/>
    <lineage>
        <taxon>Eukaryota</taxon>
        <taxon>Metazoa</taxon>
        <taxon>Spiralia</taxon>
        <taxon>Lophotrochozoa</taxon>
        <taxon>Mollusca</taxon>
        <taxon>Gastropoda</taxon>
        <taxon>Heterobranchia</taxon>
        <taxon>Euthyneura</taxon>
        <taxon>Tectipleura</taxon>
        <taxon>Aplysiida</taxon>
        <taxon>Aplysioidea</taxon>
        <taxon>Aplysiidae</taxon>
        <taxon>Aplysia</taxon>
    </lineage>
</organism>
<dbReference type="GeneID" id="101861844"/>